<reference evidence="4" key="1">
    <citation type="submission" date="2017-08" db="EMBL/GenBank/DDBJ databases">
        <title>A dynamic microbial community with high functional redundancy inhabits the cold, oxic subseafloor aquifer.</title>
        <authorList>
            <person name="Tully B.J."/>
            <person name="Wheat C.G."/>
            <person name="Glazer B.T."/>
            <person name="Huber J.A."/>
        </authorList>
    </citation>
    <scope>NUCLEOTIDE SEQUENCE [LARGE SCALE GENOMIC DNA]</scope>
</reference>
<name>A0A2A4X8S6_9GAMM</name>
<dbReference type="InterPro" id="IPR052558">
    <property type="entry name" value="Siderophore_Hydrolase_D"/>
</dbReference>
<dbReference type="Proteomes" id="UP000218767">
    <property type="component" value="Unassembled WGS sequence"/>
</dbReference>
<dbReference type="SUPFAM" id="SSF53474">
    <property type="entry name" value="alpha/beta-Hydrolases"/>
    <property type="match status" value="1"/>
</dbReference>
<dbReference type="GO" id="GO:0016788">
    <property type="term" value="F:hydrolase activity, acting on ester bonds"/>
    <property type="evidence" value="ECO:0007669"/>
    <property type="project" value="TreeGrafter"/>
</dbReference>
<dbReference type="Pfam" id="PF00756">
    <property type="entry name" value="Esterase"/>
    <property type="match status" value="1"/>
</dbReference>
<dbReference type="PANTHER" id="PTHR40841">
    <property type="entry name" value="SIDEROPHORE TRIACETYLFUSARININE C ESTERASE"/>
    <property type="match status" value="1"/>
</dbReference>
<evidence type="ECO:0000256" key="2">
    <source>
        <dbReference type="ARBA" id="ARBA00022801"/>
    </source>
</evidence>
<dbReference type="PANTHER" id="PTHR40841:SF2">
    <property type="entry name" value="SIDEROPHORE-DEGRADING ESTERASE (EUROFUNG)"/>
    <property type="match status" value="1"/>
</dbReference>
<proteinExistence type="inferred from homology"/>
<organism evidence="3 4">
    <name type="scientific">SAR86 cluster bacterium</name>
    <dbReference type="NCBI Taxonomy" id="2030880"/>
    <lineage>
        <taxon>Bacteria</taxon>
        <taxon>Pseudomonadati</taxon>
        <taxon>Pseudomonadota</taxon>
        <taxon>Gammaproteobacteria</taxon>
        <taxon>SAR86 cluster</taxon>
    </lineage>
</organism>
<protein>
    <recommendedName>
        <fullName evidence="5">Alpha/beta hydrolase</fullName>
    </recommendedName>
</protein>
<dbReference type="EMBL" id="NVUL01000022">
    <property type="protein sequence ID" value="PCI79072.1"/>
    <property type="molecule type" value="Genomic_DNA"/>
</dbReference>
<accession>A0A2A4X8S6</accession>
<comment type="caution">
    <text evidence="3">The sequence shown here is derived from an EMBL/GenBank/DDBJ whole genome shotgun (WGS) entry which is preliminary data.</text>
</comment>
<evidence type="ECO:0000313" key="3">
    <source>
        <dbReference type="EMBL" id="PCI79072.1"/>
    </source>
</evidence>
<evidence type="ECO:0000313" key="4">
    <source>
        <dbReference type="Proteomes" id="UP000218767"/>
    </source>
</evidence>
<evidence type="ECO:0008006" key="5">
    <source>
        <dbReference type="Google" id="ProtNLM"/>
    </source>
</evidence>
<dbReference type="InterPro" id="IPR029058">
    <property type="entry name" value="AB_hydrolase_fold"/>
</dbReference>
<dbReference type="AlphaFoldDB" id="A0A2A4X8S6"/>
<dbReference type="InterPro" id="IPR000801">
    <property type="entry name" value="Esterase-like"/>
</dbReference>
<evidence type="ECO:0000256" key="1">
    <source>
        <dbReference type="ARBA" id="ARBA00005622"/>
    </source>
</evidence>
<gene>
    <name evidence="3" type="ORF">COB20_05650</name>
</gene>
<dbReference type="Gene3D" id="3.40.50.1820">
    <property type="entry name" value="alpha/beta hydrolase"/>
    <property type="match status" value="1"/>
</dbReference>
<sequence length="301" mass="33433">MSAITSQMNGLFDAEYFDIKSQHVDDTFRIFVGKPAAIQPDTSYPTIFALDGNAAFSSLLGTQRMLTQGGEVPASFVIGIGYQGNTLMEAMTNRNRDYAPTEPGENEARALGGLIPAGGPAFLNFIQRELMPLLTERYPVDVSDSTIQGVSLGGLFAAWVLLAQPATFKRYILGSPALWWRDEQVWEWEEEYAARHTDIDATVFVSAGSLEIAEHVRAHAVAIAKETPALREYIESMIAWSDEHGWPEIAKLTPTFARRLSERRYPNLKIHCHNMVDENHMSAPPAMTSRGLRYVHGSWAA</sequence>
<keyword evidence="2" id="KW-0378">Hydrolase</keyword>
<comment type="similarity">
    <text evidence="1">Belongs to the esterase D family.</text>
</comment>